<organism evidence="9 10">
    <name type="scientific">Rickenella mellea</name>
    <dbReference type="NCBI Taxonomy" id="50990"/>
    <lineage>
        <taxon>Eukaryota</taxon>
        <taxon>Fungi</taxon>
        <taxon>Dikarya</taxon>
        <taxon>Basidiomycota</taxon>
        <taxon>Agaricomycotina</taxon>
        <taxon>Agaricomycetes</taxon>
        <taxon>Hymenochaetales</taxon>
        <taxon>Rickenellaceae</taxon>
        <taxon>Rickenella</taxon>
    </lineage>
</organism>
<dbReference type="InterPro" id="IPR001128">
    <property type="entry name" value="Cyt_P450"/>
</dbReference>
<dbReference type="PANTHER" id="PTHR24305">
    <property type="entry name" value="CYTOCHROME P450"/>
    <property type="match status" value="1"/>
</dbReference>
<dbReference type="OrthoDB" id="1470350at2759"/>
<accession>A0A4Y7PNK3</accession>
<proteinExistence type="inferred from homology"/>
<dbReference type="STRING" id="50990.A0A4Y7PNK3"/>
<keyword evidence="7" id="KW-0408">Iron</keyword>
<dbReference type="EMBL" id="ML170253">
    <property type="protein sequence ID" value="TDL16050.1"/>
    <property type="molecule type" value="Genomic_DNA"/>
</dbReference>
<dbReference type="GO" id="GO:0016705">
    <property type="term" value="F:oxidoreductase activity, acting on paired donors, with incorporation or reduction of molecular oxygen"/>
    <property type="evidence" value="ECO:0007669"/>
    <property type="project" value="InterPro"/>
</dbReference>
<comment type="pathway">
    <text evidence="2">Secondary metabolite biosynthesis.</text>
</comment>
<dbReference type="InterPro" id="IPR050121">
    <property type="entry name" value="Cytochrome_P450_monoxygenase"/>
</dbReference>
<evidence type="ECO:0000256" key="7">
    <source>
        <dbReference type="ARBA" id="ARBA00023004"/>
    </source>
</evidence>
<dbReference type="GO" id="GO:0020037">
    <property type="term" value="F:heme binding"/>
    <property type="evidence" value="ECO:0007669"/>
    <property type="project" value="InterPro"/>
</dbReference>
<sequence>MVDCPGFKADIKNTTPLSGNFKQIFDINHGMQFHEHVASYGSAVKIHGICGDEQVYLSDPLALHHILVKDQDLFEESHMTIQWNRLLFGYSLPGTCGAHHKRQRKMLNPVFSAKHMRSLTPLFYQITKELRDILVEKGREIEVNMSEWISNVSLEIVGQAGMGYSFEVFDKHAENEYANCIRELIPRLSSLEAYVIFLPLLVKLGPRSFRRLLVKLIPSRRIQRVKYIIDTMYRTSQIILELKKHAIAQGDETVLKQVGEGKDIISVLLRAKQNISDSHSLPETELLAHMSTLIFAAHDTTSSAMSRILHVLCLYPDAQEKLREEVKLTMSGRNELSYSDVMALPYLDAVCRETLRLYPPILSLQRTALQESVIPLMYPVKGPDGSIINEIPIAKNQGIIVGILAANKNPDVWGPDVDEWKPERWIGPLPSSVYDAHCPGVYSHTLTFLGGGRSCIGFKFAELEIKNCHFSPRRET</sequence>
<dbReference type="SUPFAM" id="SSF48264">
    <property type="entry name" value="Cytochrome P450"/>
    <property type="match status" value="1"/>
</dbReference>
<evidence type="ECO:0000256" key="2">
    <source>
        <dbReference type="ARBA" id="ARBA00005179"/>
    </source>
</evidence>
<evidence type="ECO:0000256" key="1">
    <source>
        <dbReference type="ARBA" id="ARBA00001971"/>
    </source>
</evidence>
<evidence type="ECO:0000256" key="8">
    <source>
        <dbReference type="ARBA" id="ARBA00023033"/>
    </source>
</evidence>
<dbReference type="AlphaFoldDB" id="A0A4Y7PNK3"/>
<protein>
    <submittedName>
        <fullName evidence="9">Cytochrome P450</fullName>
    </submittedName>
</protein>
<keyword evidence="4" id="KW-0349">Heme</keyword>
<dbReference type="Pfam" id="PF00067">
    <property type="entry name" value="p450"/>
    <property type="match status" value="1"/>
</dbReference>
<evidence type="ECO:0000313" key="10">
    <source>
        <dbReference type="Proteomes" id="UP000294933"/>
    </source>
</evidence>
<keyword evidence="6" id="KW-0560">Oxidoreductase</keyword>
<keyword evidence="8" id="KW-0503">Monooxygenase</keyword>
<dbReference type="PANTHER" id="PTHR24305:SF166">
    <property type="entry name" value="CYTOCHROME P450 12A4, MITOCHONDRIAL-RELATED"/>
    <property type="match status" value="1"/>
</dbReference>
<dbReference type="Gene3D" id="1.10.630.10">
    <property type="entry name" value="Cytochrome P450"/>
    <property type="match status" value="1"/>
</dbReference>
<keyword evidence="10" id="KW-1185">Reference proteome</keyword>
<dbReference type="GO" id="GO:0005506">
    <property type="term" value="F:iron ion binding"/>
    <property type="evidence" value="ECO:0007669"/>
    <property type="project" value="InterPro"/>
</dbReference>
<evidence type="ECO:0000256" key="6">
    <source>
        <dbReference type="ARBA" id="ARBA00023002"/>
    </source>
</evidence>
<evidence type="ECO:0000256" key="5">
    <source>
        <dbReference type="ARBA" id="ARBA00022723"/>
    </source>
</evidence>
<dbReference type="CDD" id="cd11069">
    <property type="entry name" value="CYP_FUM15-like"/>
    <property type="match status" value="1"/>
</dbReference>
<comment type="similarity">
    <text evidence="3">Belongs to the cytochrome P450 family.</text>
</comment>
<dbReference type="GO" id="GO:0004497">
    <property type="term" value="F:monooxygenase activity"/>
    <property type="evidence" value="ECO:0007669"/>
    <property type="project" value="UniProtKB-KW"/>
</dbReference>
<dbReference type="InterPro" id="IPR036396">
    <property type="entry name" value="Cyt_P450_sf"/>
</dbReference>
<evidence type="ECO:0000313" key="9">
    <source>
        <dbReference type="EMBL" id="TDL16050.1"/>
    </source>
</evidence>
<reference evidence="9 10" key="1">
    <citation type="submission" date="2018-06" db="EMBL/GenBank/DDBJ databases">
        <title>A transcriptomic atlas of mushroom development highlights an independent origin of complex multicellularity.</title>
        <authorList>
            <consortium name="DOE Joint Genome Institute"/>
            <person name="Krizsan K."/>
            <person name="Almasi E."/>
            <person name="Merenyi Z."/>
            <person name="Sahu N."/>
            <person name="Viragh M."/>
            <person name="Koszo T."/>
            <person name="Mondo S."/>
            <person name="Kiss B."/>
            <person name="Balint B."/>
            <person name="Kues U."/>
            <person name="Barry K."/>
            <person name="Hegedus J.C."/>
            <person name="Henrissat B."/>
            <person name="Johnson J."/>
            <person name="Lipzen A."/>
            <person name="Ohm R."/>
            <person name="Nagy I."/>
            <person name="Pangilinan J."/>
            <person name="Yan J."/>
            <person name="Xiong Y."/>
            <person name="Grigoriev I.V."/>
            <person name="Hibbett D.S."/>
            <person name="Nagy L.G."/>
        </authorList>
    </citation>
    <scope>NUCLEOTIDE SEQUENCE [LARGE SCALE GENOMIC DNA]</scope>
    <source>
        <strain evidence="9 10">SZMC22713</strain>
    </source>
</reference>
<comment type="cofactor">
    <cofactor evidence="1">
        <name>heme</name>
        <dbReference type="ChEBI" id="CHEBI:30413"/>
    </cofactor>
</comment>
<name>A0A4Y7PNK3_9AGAM</name>
<dbReference type="VEuPathDB" id="FungiDB:BD410DRAFT_822929"/>
<evidence type="ECO:0000256" key="3">
    <source>
        <dbReference type="ARBA" id="ARBA00010617"/>
    </source>
</evidence>
<gene>
    <name evidence="9" type="ORF">BD410DRAFT_822929</name>
</gene>
<dbReference type="Proteomes" id="UP000294933">
    <property type="component" value="Unassembled WGS sequence"/>
</dbReference>
<keyword evidence="5" id="KW-0479">Metal-binding</keyword>
<evidence type="ECO:0000256" key="4">
    <source>
        <dbReference type="ARBA" id="ARBA00022617"/>
    </source>
</evidence>
<dbReference type="PRINTS" id="PR00385">
    <property type="entry name" value="P450"/>
</dbReference>